<dbReference type="SUPFAM" id="SSF82771">
    <property type="entry name" value="GIY-YIG endonuclease"/>
    <property type="match status" value="1"/>
</dbReference>
<dbReference type="PROSITE" id="PS50164">
    <property type="entry name" value="GIY_YIG"/>
    <property type="match status" value="1"/>
</dbReference>
<reference evidence="3 4" key="1">
    <citation type="submission" date="2020-12" db="EMBL/GenBank/DDBJ databases">
        <title>Comparative genome analysis of fungal antagonists Marinomonas ostreistagni 398 and M. spartinae 468.</title>
        <authorList>
            <person name="Fields J.L."/>
            <person name="Mavrodi O.V."/>
            <person name="Biber P.D."/>
            <person name="Indest K.J."/>
            <person name="Mavrodi D.V."/>
        </authorList>
    </citation>
    <scope>NUCLEOTIDE SEQUENCE [LARGE SCALE GENOMIC DNA]</scope>
    <source>
        <strain evidence="3 4">USM7</strain>
    </source>
</reference>
<sequence length="96" mass="11040">MALWSVYMIETRCETLYTGVSTDVSRRFAEHESGGAKCARYLRGKQPLALVWQQAGMSKKLALKVEYRIKRLPRIMKDRIVSGQVTLSEVFPELFN</sequence>
<dbReference type="Proteomes" id="UP000598488">
    <property type="component" value="Unassembled WGS sequence"/>
</dbReference>
<organism evidence="3 4">
    <name type="scientific">Marinomonas ostreistagni</name>
    <dbReference type="NCBI Taxonomy" id="359209"/>
    <lineage>
        <taxon>Bacteria</taxon>
        <taxon>Pseudomonadati</taxon>
        <taxon>Pseudomonadota</taxon>
        <taxon>Gammaproteobacteria</taxon>
        <taxon>Oceanospirillales</taxon>
        <taxon>Oceanospirillaceae</taxon>
        <taxon>Marinomonas</taxon>
    </lineage>
</organism>
<comment type="caution">
    <text evidence="3">The sequence shown here is derived from an EMBL/GenBank/DDBJ whole genome shotgun (WGS) entry which is preliminary data.</text>
</comment>
<comment type="similarity">
    <text evidence="1">Belongs to the UPF0213 family.</text>
</comment>
<protein>
    <submittedName>
        <fullName evidence="3">GIY-YIG nuclease family protein</fullName>
    </submittedName>
</protein>
<dbReference type="CDD" id="cd10456">
    <property type="entry name" value="GIY-YIG_UPF0213"/>
    <property type="match status" value="1"/>
</dbReference>
<gene>
    <name evidence="3" type="ORF">JHD44_11205</name>
</gene>
<name>A0ABS0ZCX7_9GAMM</name>
<accession>A0ABS0ZCX7</accession>
<evidence type="ECO:0000256" key="1">
    <source>
        <dbReference type="ARBA" id="ARBA00007435"/>
    </source>
</evidence>
<proteinExistence type="inferred from homology"/>
<dbReference type="InterPro" id="IPR035901">
    <property type="entry name" value="GIY-YIG_endonuc_sf"/>
</dbReference>
<dbReference type="Pfam" id="PF01541">
    <property type="entry name" value="GIY-YIG"/>
    <property type="match status" value="1"/>
</dbReference>
<dbReference type="RefSeq" id="WP_199462840.1">
    <property type="nucleotide sequence ID" value="NZ_JAEMUH010000010.1"/>
</dbReference>
<keyword evidence="4" id="KW-1185">Reference proteome</keyword>
<evidence type="ECO:0000313" key="4">
    <source>
        <dbReference type="Proteomes" id="UP000598488"/>
    </source>
</evidence>
<dbReference type="Gene3D" id="3.40.1440.10">
    <property type="entry name" value="GIY-YIG endonuclease"/>
    <property type="match status" value="1"/>
</dbReference>
<dbReference type="PANTHER" id="PTHR34477">
    <property type="entry name" value="UPF0213 PROTEIN YHBQ"/>
    <property type="match status" value="1"/>
</dbReference>
<dbReference type="InterPro" id="IPR050190">
    <property type="entry name" value="UPF0213_domain"/>
</dbReference>
<dbReference type="InterPro" id="IPR000305">
    <property type="entry name" value="GIY-YIG_endonuc"/>
</dbReference>
<feature type="domain" description="GIY-YIG" evidence="2">
    <location>
        <begin position="2"/>
        <end position="79"/>
    </location>
</feature>
<dbReference type="EMBL" id="JAEMUH010000010">
    <property type="protein sequence ID" value="MBJ7551253.1"/>
    <property type="molecule type" value="Genomic_DNA"/>
</dbReference>
<evidence type="ECO:0000313" key="3">
    <source>
        <dbReference type="EMBL" id="MBJ7551253.1"/>
    </source>
</evidence>
<dbReference type="PANTHER" id="PTHR34477:SF1">
    <property type="entry name" value="UPF0213 PROTEIN YHBQ"/>
    <property type="match status" value="1"/>
</dbReference>
<evidence type="ECO:0000259" key="2">
    <source>
        <dbReference type="PROSITE" id="PS50164"/>
    </source>
</evidence>